<dbReference type="PANTHER" id="PTHR22839">
    <property type="entry name" value="THO COMPLEX SUBUNIT 3 THO3"/>
    <property type="match status" value="1"/>
</dbReference>
<gene>
    <name evidence="5" type="ORF">QCA50_012167</name>
</gene>
<keyword evidence="6" id="KW-1185">Reference proteome</keyword>
<feature type="repeat" description="WD" evidence="4">
    <location>
        <begin position="204"/>
        <end position="245"/>
    </location>
</feature>
<dbReference type="PROSITE" id="PS50082">
    <property type="entry name" value="WD_REPEATS_2"/>
    <property type="match status" value="2"/>
</dbReference>
<dbReference type="InterPro" id="IPR001680">
    <property type="entry name" value="WD40_rpt"/>
</dbReference>
<evidence type="ECO:0000256" key="1">
    <source>
        <dbReference type="ARBA" id="ARBA00022574"/>
    </source>
</evidence>
<dbReference type="EMBL" id="JASBNA010000024">
    <property type="protein sequence ID" value="KAK7684587.1"/>
    <property type="molecule type" value="Genomic_DNA"/>
</dbReference>
<evidence type="ECO:0000313" key="6">
    <source>
        <dbReference type="Proteomes" id="UP001385951"/>
    </source>
</evidence>
<evidence type="ECO:0000256" key="2">
    <source>
        <dbReference type="ARBA" id="ARBA00022737"/>
    </source>
</evidence>
<dbReference type="SMART" id="SM00320">
    <property type="entry name" value="WD40"/>
    <property type="match status" value="5"/>
</dbReference>
<dbReference type="Gene3D" id="2.130.10.10">
    <property type="entry name" value="YVTN repeat-like/Quinoprotein amine dehydrogenase"/>
    <property type="match status" value="2"/>
</dbReference>
<comment type="similarity">
    <text evidence="3">Belongs to the THOC3 family.</text>
</comment>
<dbReference type="Proteomes" id="UP001385951">
    <property type="component" value="Unassembled WGS sequence"/>
</dbReference>
<protein>
    <recommendedName>
        <fullName evidence="7">WD40 repeat-like protein</fullName>
    </recommendedName>
</protein>
<dbReference type="InterPro" id="IPR036322">
    <property type="entry name" value="WD40_repeat_dom_sf"/>
</dbReference>
<dbReference type="Pfam" id="PF00400">
    <property type="entry name" value="WD40"/>
    <property type="match status" value="2"/>
</dbReference>
<dbReference type="PROSITE" id="PS50294">
    <property type="entry name" value="WD_REPEATS_REGION"/>
    <property type="match status" value="1"/>
</dbReference>
<accession>A0AAW0FZ37</accession>
<dbReference type="SUPFAM" id="SSF50978">
    <property type="entry name" value="WD40 repeat-like"/>
    <property type="match status" value="1"/>
</dbReference>
<name>A0AAW0FZ37_9APHY</name>
<keyword evidence="2" id="KW-0677">Repeat</keyword>
<dbReference type="GO" id="GO:0000445">
    <property type="term" value="C:THO complex part of transcription export complex"/>
    <property type="evidence" value="ECO:0007669"/>
    <property type="project" value="TreeGrafter"/>
</dbReference>
<dbReference type="InterPro" id="IPR040132">
    <property type="entry name" value="Tex1/THOC3"/>
</dbReference>
<dbReference type="PANTHER" id="PTHR22839:SF0">
    <property type="entry name" value="THO COMPLEX SUBUNIT 3"/>
    <property type="match status" value="1"/>
</dbReference>
<evidence type="ECO:0008006" key="7">
    <source>
        <dbReference type="Google" id="ProtNLM"/>
    </source>
</evidence>
<sequence length="330" mass="37423">MSTNKLFFQKFKSSTYTDEPIPGKGSSEIIHLTINASGTRLINTRTDRLIRIWKCLHDKLSDAITISQPHLKAVERIAWNPKTEHTFASVGRDDLVKIWNGNGILEKEIKVVKTQGKEEAVISQIVKYSNDGDFLSVVDRDSTVSIYDVKNNYTKVEEVVIGEHIYDMEWFNYDHEFLIFALHDGTIPIYRMDENIKLKPSHLLKGHRSLATCLSMDPRGRYFAVGSNEGVVSIWSTASMMNTKILSEVDEAIAQIDISRDGTYLAVGFDSGSNIKIYEYDTTEEMFEVPNSTSGTLALTQVKWFPTKTAFVYSSDNGRTLTLMRRPDLK</sequence>
<evidence type="ECO:0000313" key="5">
    <source>
        <dbReference type="EMBL" id="KAK7684587.1"/>
    </source>
</evidence>
<comment type="caution">
    <text evidence="5">The sequence shown here is derived from an EMBL/GenBank/DDBJ whole genome shotgun (WGS) entry which is preliminary data.</text>
</comment>
<organism evidence="5 6">
    <name type="scientific">Cerrena zonata</name>
    <dbReference type="NCBI Taxonomy" id="2478898"/>
    <lineage>
        <taxon>Eukaryota</taxon>
        <taxon>Fungi</taxon>
        <taxon>Dikarya</taxon>
        <taxon>Basidiomycota</taxon>
        <taxon>Agaricomycotina</taxon>
        <taxon>Agaricomycetes</taxon>
        <taxon>Polyporales</taxon>
        <taxon>Cerrenaceae</taxon>
        <taxon>Cerrena</taxon>
    </lineage>
</organism>
<keyword evidence="1 4" id="KW-0853">WD repeat</keyword>
<dbReference type="InterPro" id="IPR015943">
    <property type="entry name" value="WD40/YVTN_repeat-like_dom_sf"/>
</dbReference>
<evidence type="ECO:0000256" key="4">
    <source>
        <dbReference type="PROSITE-ProRule" id="PRU00221"/>
    </source>
</evidence>
<dbReference type="AlphaFoldDB" id="A0AAW0FZ37"/>
<proteinExistence type="inferred from homology"/>
<evidence type="ECO:0000256" key="3">
    <source>
        <dbReference type="ARBA" id="ARBA00046343"/>
    </source>
</evidence>
<dbReference type="GO" id="GO:0006406">
    <property type="term" value="P:mRNA export from nucleus"/>
    <property type="evidence" value="ECO:0007669"/>
    <property type="project" value="InterPro"/>
</dbReference>
<feature type="repeat" description="WD" evidence="4">
    <location>
        <begin position="67"/>
        <end position="100"/>
    </location>
</feature>
<reference evidence="5 6" key="1">
    <citation type="submission" date="2022-09" db="EMBL/GenBank/DDBJ databases">
        <authorList>
            <person name="Palmer J.M."/>
        </authorList>
    </citation>
    <scope>NUCLEOTIDE SEQUENCE [LARGE SCALE GENOMIC DNA]</scope>
    <source>
        <strain evidence="5 6">DSM 7382</strain>
    </source>
</reference>